<dbReference type="Proteomes" id="UP001304298">
    <property type="component" value="Unassembled WGS sequence"/>
</dbReference>
<evidence type="ECO:0000313" key="3">
    <source>
        <dbReference type="Proteomes" id="UP001304298"/>
    </source>
</evidence>
<reference evidence="2 3" key="1">
    <citation type="submission" date="2023-12" db="EMBL/GenBank/DDBJ databases">
        <title>Amycolatopsis sp. V23-08.</title>
        <authorList>
            <person name="Somphong A."/>
        </authorList>
    </citation>
    <scope>NUCLEOTIDE SEQUENCE [LARGE SCALE GENOMIC DNA]</scope>
    <source>
        <strain evidence="2 3">V23-08</strain>
    </source>
</reference>
<protein>
    <submittedName>
        <fullName evidence="2">SDR family oxidoreductase</fullName>
    </submittedName>
</protein>
<name>A0ABU5R9K0_9PSEU</name>
<dbReference type="SUPFAM" id="SSF51735">
    <property type="entry name" value="NAD(P)-binding Rossmann-fold domains"/>
    <property type="match status" value="1"/>
</dbReference>
<dbReference type="RefSeq" id="WP_323330676.1">
    <property type="nucleotide sequence ID" value="NZ_JAYFSI010000006.1"/>
</dbReference>
<dbReference type="EMBL" id="JAYFSI010000006">
    <property type="protein sequence ID" value="MEA5362917.1"/>
    <property type="molecule type" value="Genomic_DNA"/>
</dbReference>
<proteinExistence type="inferred from homology"/>
<evidence type="ECO:0000313" key="2">
    <source>
        <dbReference type="EMBL" id="MEA5362917.1"/>
    </source>
</evidence>
<keyword evidence="3" id="KW-1185">Reference proteome</keyword>
<dbReference type="PANTHER" id="PTHR42760">
    <property type="entry name" value="SHORT-CHAIN DEHYDROGENASES/REDUCTASES FAMILY MEMBER"/>
    <property type="match status" value="1"/>
</dbReference>
<sequence>MGNLESKVALITGGSRGIGAAVALRLAREGADVAITYTAAEEAANTVAKEIVGLGSKALVLRADQADPAAVDAAVRQVTGELGRLDVLVNSAGVTHTGPVGADGLDLETSDRQIDINYRGVRNAVRSAAAVMADHGRIINISTSTATGSIMFPGFAEYSATKAAVTVYSKGAARDLGPRGITVNVVQPGPITTDMNPDEGELADLLKARGALGRYGTAEEVAALVAFLAGPEAGCITGATFNIDGGLAA</sequence>
<dbReference type="PANTHER" id="PTHR42760:SF50">
    <property type="entry name" value="SHORT-CHAIN DEHYDROGENASE-RELATED"/>
    <property type="match status" value="1"/>
</dbReference>
<organism evidence="2 3">
    <name type="scientific">Amycolatopsis heterodermiae</name>
    <dbReference type="NCBI Taxonomy" id="3110235"/>
    <lineage>
        <taxon>Bacteria</taxon>
        <taxon>Bacillati</taxon>
        <taxon>Actinomycetota</taxon>
        <taxon>Actinomycetes</taxon>
        <taxon>Pseudonocardiales</taxon>
        <taxon>Pseudonocardiaceae</taxon>
        <taxon>Amycolatopsis</taxon>
    </lineage>
</organism>
<dbReference type="Pfam" id="PF13561">
    <property type="entry name" value="adh_short_C2"/>
    <property type="match status" value="1"/>
</dbReference>
<dbReference type="InterPro" id="IPR002347">
    <property type="entry name" value="SDR_fam"/>
</dbReference>
<accession>A0ABU5R9K0</accession>
<comment type="similarity">
    <text evidence="1">Belongs to the short-chain dehydrogenases/reductases (SDR) family.</text>
</comment>
<comment type="caution">
    <text evidence="2">The sequence shown here is derived from an EMBL/GenBank/DDBJ whole genome shotgun (WGS) entry which is preliminary data.</text>
</comment>
<dbReference type="PRINTS" id="PR00081">
    <property type="entry name" value="GDHRDH"/>
</dbReference>
<evidence type="ECO:0000256" key="1">
    <source>
        <dbReference type="ARBA" id="ARBA00006484"/>
    </source>
</evidence>
<dbReference type="InterPro" id="IPR036291">
    <property type="entry name" value="NAD(P)-bd_dom_sf"/>
</dbReference>
<dbReference type="Gene3D" id="3.40.50.720">
    <property type="entry name" value="NAD(P)-binding Rossmann-like Domain"/>
    <property type="match status" value="1"/>
</dbReference>
<gene>
    <name evidence="2" type="ORF">VA596_25520</name>
</gene>
<dbReference type="PRINTS" id="PR00080">
    <property type="entry name" value="SDRFAMILY"/>
</dbReference>